<dbReference type="AlphaFoldDB" id="K0SWM0"/>
<sequence>IVGGGIGGLVLALCLDQAYNHPEKDGAKSDRKTSNKLPIVVYESTSAYRPDAGGAIGLYANGLRVLRNLSARHPDLETLLDDVRDGGVDYLFRRWMRHDGTEVAVAREDELLEGGGDESLGSGYETPVPDAEGKRAATRHRGGAAGMMTSALGMAGGPAGFESGLNSLGIHLSTGANLTRLHFKDGTTASSSLLVGADGINSKVRNYVTNPLRSDEPDFVPEYTGVTCLMGCASVPRIRGICFPSSATTKCHACYYPTRLAVKKTDGDEEGEEAKEEVHEQVFQIYFPSPVERPDTWRTLTPDEAKDECRTLASKLREDGWDEQFLRPLESDTLTGVLRVGLRRRDPLDCWHVGSVSDTAPAVLLGDAAHPPVPYIGQGAQMAMEDAGTLSLVLAKYCPLDSGALDLSSFGTAMEAYESLRVDRCRTILGASVELGRTQQRRADSPLYNAWRELTIKAQVWAHGTLPVMRPGAAFDYEKEALGFLRGFDEKEG</sequence>
<dbReference type="PANTHER" id="PTHR13789">
    <property type="entry name" value="MONOOXYGENASE"/>
    <property type="match status" value="1"/>
</dbReference>
<dbReference type="InterPro" id="IPR050493">
    <property type="entry name" value="FAD-dep_Monooxygenase_BioMet"/>
</dbReference>
<feature type="region of interest" description="Disordered" evidence="3">
    <location>
        <begin position="114"/>
        <end position="133"/>
    </location>
</feature>
<keyword evidence="1" id="KW-0560">Oxidoreductase</keyword>
<keyword evidence="2" id="KW-0503">Monooxygenase</keyword>
<dbReference type="PANTHER" id="PTHR13789:SF309">
    <property type="entry name" value="PUTATIVE (AFU_ORTHOLOGUE AFUA_6G14510)-RELATED"/>
    <property type="match status" value="1"/>
</dbReference>
<evidence type="ECO:0008006" key="6">
    <source>
        <dbReference type="Google" id="ProtNLM"/>
    </source>
</evidence>
<evidence type="ECO:0000313" key="4">
    <source>
        <dbReference type="EMBL" id="EJK69830.1"/>
    </source>
</evidence>
<dbReference type="eggNOG" id="KOG2614">
    <property type="taxonomic scope" value="Eukaryota"/>
</dbReference>
<gene>
    <name evidence="4" type="ORF">THAOC_08874</name>
</gene>
<dbReference type="OMA" id="ATTKCHA"/>
<reference evidence="4 5" key="1">
    <citation type="journal article" date="2012" name="Genome Biol.">
        <title>Genome and low-iron response of an oceanic diatom adapted to chronic iron limitation.</title>
        <authorList>
            <person name="Lommer M."/>
            <person name="Specht M."/>
            <person name="Roy A.S."/>
            <person name="Kraemer L."/>
            <person name="Andreson R."/>
            <person name="Gutowska M.A."/>
            <person name="Wolf J."/>
            <person name="Bergner S.V."/>
            <person name="Schilhabel M.B."/>
            <person name="Klostermeier U.C."/>
            <person name="Beiko R.G."/>
            <person name="Rosenstiel P."/>
            <person name="Hippler M."/>
            <person name="Laroche J."/>
        </authorList>
    </citation>
    <scope>NUCLEOTIDE SEQUENCE [LARGE SCALE GENOMIC DNA]</scope>
    <source>
        <strain evidence="4 5">CCMP1005</strain>
    </source>
</reference>
<feature type="non-terminal residue" evidence="4">
    <location>
        <position position="1"/>
    </location>
</feature>
<protein>
    <recommendedName>
        <fullName evidence="6">FAD-binding domain-containing protein</fullName>
    </recommendedName>
</protein>
<proteinExistence type="predicted"/>
<dbReference type="SUPFAM" id="SSF51905">
    <property type="entry name" value="FAD/NAD(P)-binding domain"/>
    <property type="match status" value="1"/>
</dbReference>
<dbReference type="Gene3D" id="3.50.50.60">
    <property type="entry name" value="FAD/NAD(P)-binding domain"/>
    <property type="match status" value="1"/>
</dbReference>
<evidence type="ECO:0000256" key="1">
    <source>
        <dbReference type="ARBA" id="ARBA00023002"/>
    </source>
</evidence>
<dbReference type="GO" id="GO:0004497">
    <property type="term" value="F:monooxygenase activity"/>
    <property type="evidence" value="ECO:0007669"/>
    <property type="project" value="UniProtKB-KW"/>
</dbReference>
<dbReference type="OrthoDB" id="44631at2759"/>
<evidence type="ECO:0000256" key="3">
    <source>
        <dbReference type="SAM" id="MobiDB-lite"/>
    </source>
</evidence>
<evidence type="ECO:0000313" key="5">
    <source>
        <dbReference type="Proteomes" id="UP000266841"/>
    </source>
</evidence>
<evidence type="ECO:0000256" key="2">
    <source>
        <dbReference type="ARBA" id="ARBA00023033"/>
    </source>
</evidence>
<dbReference type="InterPro" id="IPR036188">
    <property type="entry name" value="FAD/NAD-bd_sf"/>
</dbReference>
<dbReference type="EMBL" id="AGNL01009506">
    <property type="protein sequence ID" value="EJK69830.1"/>
    <property type="molecule type" value="Genomic_DNA"/>
</dbReference>
<organism evidence="4 5">
    <name type="scientific">Thalassiosira oceanica</name>
    <name type="common">Marine diatom</name>
    <dbReference type="NCBI Taxonomy" id="159749"/>
    <lineage>
        <taxon>Eukaryota</taxon>
        <taxon>Sar</taxon>
        <taxon>Stramenopiles</taxon>
        <taxon>Ochrophyta</taxon>
        <taxon>Bacillariophyta</taxon>
        <taxon>Coscinodiscophyceae</taxon>
        <taxon>Thalassiosirophycidae</taxon>
        <taxon>Thalassiosirales</taxon>
        <taxon>Thalassiosiraceae</taxon>
        <taxon>Thalassiosira</taxon>
    </lineage>
</organism>
<name>K0SWM0_THAOC</name>
<dbReference type="Proteomes" id="UP000266841">
    <property type="component" value="Unassembled WGS sequence"/>
</dbReference>
<comment type="caution">
    <text evidence="4">The sequence shown here is derived from an EMBL/GenBank/DDBJ whole genome shotgun (WGS) entry which is preliminary data.</text>
</comment>
<keyword evidence="5" id="KW-1185">Reference proteome</keyword>
<accession>K0SWM0</accession>